<sequence length="102" mass="11309">MSTTSNVIIASYSSFNQRRYGTPWVCTMTPAGKYDFSQRVGTYTGDGDQGEAGDLVVTEPVEGQVYGYGQKDYRGNNTEKKFAKWTGEKFVPCDKIGRVKEG</sequence>
<dbReference type="RefSeq" id="WP_097786129.1">
    <property type="nucleotide sequence ID" value="NZ_NMTW01000053.1"/>
</dbReference>
<reference evidence="3 4" key="1">
    <citation type="journal article" date="2017" name="Front. Microbiol.">
        <title>New Insights into the Diversity of the Genus Faecalibacterium.</title>
        <authorList>
            <person name="Benevides L."/>
            <person name="Burman S."/>
            <person name="Martin R."/>
            <person name="Robert V."/>
            <person name="Thomas M."/>
            <person name="Miquel S."/>
            <person name="Chain F."/>
            <person name="Sokol H."/>
            <person name="Bermudez-Humaran L.G."/>
            <person name="Morrison M."/>
            <person name="Langella P."/>
            <person name="Azevedo V.A."/>
            <person name="Chatel J.M."/>
            <person name="Soares S."/>
        </authorList>
    </citation>
    <scope>NUCLEOTIDE SEQUENCE [LARGE SCALE GENOMIC DNA]</scope>
    <source>
        <strain evidence="1 4">CNCM I 4573</strain>
        <strain evidence="2 3">CNCM I 4575</strain>
    </source>
</reference>
<evidence type="ECO:0000313" key="4">
    <source>
        <dbReference type="Proteomes" id="UP000220157"/>
    </source>
</evidence>
<evidence type="ECO:0000313" key="2">
    <source>
        <dbReference type="EMBL" id="PDX81393.1"/>
    </source>
</evidence>
<dbReference type="EMBL" id="NMTW01000053">
    <property type="protein sequence ID" value="PDX74122.1"/>
    <property type="molecule type" value="Genomic_DNA"/>
</dbReference>
<protein>
    <submittedName>
        <fullName evidence="2">Uncharacterized protein</fullName>
    </submittedName>
</protein>
<dbReference type="Proteomes" id="UP000220157">
    <property type="component" value="Unassembled WGS sequence"/>
</dbReference>
<evidence type="ECO:0000313" key="1">
    <source>
        <dbReference type="EMBL" id="PDX74122.1"/>
    </source>
</evidence>
<dbReference type="Proteomes" id="UP000220005">
    <property type="component" value="Unassembled WGS sequence"/>
</dbReference>
<comment type="caution">
    <text evidence="2">The sequence shown here is derived from an EMBL/GenBank/DDBJ whole genome shotgun (WGS) entry which is preliminary data.</text>
</comment>
<reference evidence="2" key="2">
    <citation type="submission" date="2017-07" db="EMBL/GenBank/DDBJ databases">
        <authorList>
            <person name="Sun Z.S."/>
            <person name="Albrecht U."/>
            <person name="Echele G."/>
            <person name="Lee C.C."/>
        </authorList>
    </citation>
    <scope>NUCLEOTIDE SEQUENCE</scope>
    <source>
        <strain evidence="1">CNCM I 4573</strain>
        <strain evidence="2">CNCM I 4575</strain>
    </source>
</reference>
<organism evidence="2 3">
    <name type="scientific">Faecalibacterium prausnitzii</name>
    <dbReference type="NCBI Taxonomy" id="853"/>
    <lineage>
        <taxon>Bacteria</taxon>
        <taxon>Bacillati</taxon>
        <taxon>Bacillota</taxon>
        <taxon>Clostridia</taxon>
        <taxon>Eubacteriales</taxon>
        <taxon>Oscillospiraceae</taxon>
        <taxon>Faecalibacterium</taxon>
    </lineage>
</organism>
<gene>
    <name evidence="1" type="ORF">CGS56_13850</name>
    <name evidence="2" type="ORF">CGS58_06800</name>
</gene>
<dbReference type="AlphaFoldDB" id="A0A2A7AQQ0"/>
<evidence type="ECO:0000313" key="3">
    <source>
        <dbReference type="Proteomes" id="UP000220005"/>
    </source>
</evidence>
<name>A0A2A7AQQ0_9FIRM</name>
<accession>A0A2A7AQQ0</accession>
<proteinExistence type="predicted"/>
<dbReference type="EMBL" id="NMTY01000015">
    <property type="protein sequence ID" value="PDX81393.1"/>
    <property type="molecule type" value="Genomic_DNA"/>
</dbReference>